<evidence type="ECO:0000313" key="14">
    <source>
        <dbReference type="EMBL" id="AXI79523.1"/>
    </source>
</evidence>
<dbReference type="PANTHER" id="PTHR43394:SF1">
    <property type="entry name" value="ATP-BINDING CASSETTE SUB-FAMILY B MEMBER 10, MITOCHONDRIAL"/>
    <property type="match status" value="1"/>
</dbReference>
<feature type="transmembrane region" description="Helical" evidence="11">
    <location>
        <begin position="192"/>
        <end position="209"/>
    </location>
</feature>
<dbReference type="Gene3D" id="3.40.50.300">
    <property type="entry name" value="P-loop containing nucleotide triphosphate hydrolases"/>
    <property type="match status" value="1"/>
</dbReference>
<dbReference type="PANTHER" id="PTHR43394">
    <property type="entry name" value="ATP-DEPENDENT PERMEASE MDL1, MITOCHONDRIAL"/>
    <property type="match status" value="1"/>
</dbReference>
<dbReference type="Pfam" id="PF00664">
    <property type="entry name" value="ABC_membrane"/>
    <property type="match status" value="1"/>
</dbReference>
<dbReference type="Gene3D" id="1.20.1560.10">
    <property type="entry name" value="ABC transporter type 1, transmembrane domain"/>
    <property type="match status" value="1"/>
</dbReference>
<dbReference type="InterPro" id="IPR036640">
    <property type="entry name" value="ABC1_TM_sf"/>
</dbReference>
<keyword evidence="4 11" id="KW-0812">Transmembrane</keyword>
<evidence type="ECO:0000256" key="6">
    <source>
        <dbReference type="ARBA" id="ARBA00022840"/>
    </source>
</evidence>
<dbReference type="SUPFAM" id="SSF90123">
    <property type="entry name" value="ABC transporter transmembrane region"/>
    <property type="match status" value="1"/>
</dbReference>
<evidence type="ECO:0000259" key="13">
    <source>
        <dbReference type="PROSITE" id="PS50929"/>
    </source>
</evidence>
<sequence>MTSATDSEQDALPAEPYAPPHAPPGAPPGVSIATAPAPGGSTPEDEDIPVPVGAPRALLLSLMGPHRRRIATAMLLILVEQAALQAGPLLVAVAIDRAIPALRDHDSGPLIAVTAAYLGCALLGTLLQRAFIRISGRINQDILLDLRGRIFRHAQRLSLDFHERYTSGRIISRATSDVDALRELLNEGLQELLAVALSVTYVSVLLLVMDWRLGLASLASFLPMFLLARSFRRRSRKVYRTSRTAVATVIVRFTETMNGIRPVQAFRRERANDAAFATVNSLYAKANADGMLEMARFVATARATANVWLTGVVLWGAYLVTDGSLQLGVLAASVLYLRRLYDPIDQLAMFLNSYQSASAALEKIAGLLAHEPTVAEPSDPVPLPERAEAAARGREVVFDGVSFAYRTGKEVLPPLDLLLPAGQTVAVVGATGAGKSTLAKLLARFYDPTGGRVTLDGVDLRHLATPDLRRGVVMVTQESFLFSGTVADNIAVGRPGASREQVEQAARAIGAHDFIAALPEGYDTDVRKRGGRISAGQRQLVAFARALLADPAVLILDEATSSLDVPGERAVQEAMRTVLAGRTAVIIAHRLSTVEIADRVLVMDQGRVIEDGSPAELIGSAGRFADLHQAWRESLV</sequence>
<proteinExistence type="inferred from homology"/>
<evidence type="ECO:0000256" key="7">
    <source>
        <dbReference type="ARBA" id="ARBA00022989"/>
    </source>
</evidence>
<organism evidence="14 15">
    <name type="scientific">Peterkaempfera bronchialis</name>
    <dbReference type="NCBI Taxonomy" id="2126346"/>
    <lineage>
        <taxon>Bacteria</taxon>
        <taxon>Bacillati</taxon>
        <taxon>Actinomycetota</taxon>
        <taxon>Actinomycetes</taxon>
        <taxon>Kitasatosporales</taxon>
        <taxon>Streptomycetaceae</taxon>
        <taxon>Peterkaempfera</taxon>
    </lineage>
</organism>
<keyword evidence="2" id="KW-0813">Transport</keyword>
<feature type="transmembrane region" description="Helical" evidence="11">
    <location>
        <begin position="70"/>
        <end position="95"/>
    </location>
</feature>
<feature type="domain" description="ABC transporter" evidence="12">
    <location>
        <begin position="396"/>
        <end position="630"/>
    </location>
</feature>
<dbReference type="GO" id="GO:0015421">
    <property type="term" value="F:ABC-type oligopeptide transporter activity"/>
    <property type="evidence" value="ECO:0007669"/>
    <property type="project" value="TreeGrafter"/>
</dbReference>
<evidence type="ECO:0000256" key="1">
    <source>
        <dbReference type="ARBA" id="ARBA00004651"/>
    </source>
</evidence>
<protein>
    <submittedName>
        <fullName evidence="14">ABC transporter ATP-binding protein</fullName>
    </submittedName>
</protein>
<dbReference type="InterPro" id="IPR017871">
    <property type="entry name" value="ABC_transporter-like_CS"/>
</dbReference>
<dbReference type="InterPro" id="IPR039421">
    <property type="entry name" value="Type_1_exporter"/>
</dbReference>
<evidence type="ECO:0000256" key="2">
    <source>
        <dbReference type="ARBA" id="ARBA00022448"/>
    </source>
</evidence>
<feature type="transmembrane region" description="Helical" evidence="11">
    <location>
        <begin position="107"/>
        <end position="127"/>
    </location>
</feature>
<dbReference type="InterPro" id="IPR003439">
    <property type="entry name" value="ABC_transporter-like_ATP-bd"/>
</dbReference>
<dbReference type="EMBL" id="CP031264">
    <property type="protein sequence ID" value="AXI79523.1"/>
    <property type="molecule type" value="Genomic_DNA"/>
</dbReference>
<keyword evidence="15" id="KW-1185">Reference proteome</keyword>
<evidence type="ECO:0000256" key="3">
    <source>
        <dbReference type="ARBA" id="ARBA00022475"/>
    </source>
</evidence>
<dbReference type="GO" id="GO:0005886">
    <property type="term" value="C:plasma membrane"/>
    <property type="evidence" value="ECO:0007669"/>
    <property type="project" value="UniProtKB-SubCell"/>
</dbReference>
<dbReference type="CDD" id="cd18546">
    <property type="entry name" value="ABC_6TM_Rv0194_D2_like"/>
    <property type="match status" value="1"/>
</dbReference>
<dbReference type="KEGG" id="stri:C7M71_021025"/>
<evidence type="ECO:0000259" key="12">
    <source>
        <dbReference type="PROSITE" id="PS50893"/>
    </source>
</evidence>
<dbReference type="OrthoDB" id="9806127at2"/>
<dbReference type="InterPro" id="IPR003593">
    <property type="entry name" value="AAA+_ATPase"/>
</dbReference>
<dbReference type="PROSITE" id="PS00211">
    <property type="entry name" value="ABC_TRANSPORTER_1"/>
    <property type="match status" value="1"/>
</dbReference>
<evidence type="ECO:0000313" key="15">
    <source>
        <dbReference type="Proteomes" id="UP000249340"/>
    </source>
</evidence>
<dbReference type="InterPro" id="IPR011527">
    <property type="entry name" value="ABC1_TM_dom"/>
</dbReference>
<comment type="subcellular location">
    <subcellularLocation>
        <location evidence="1">Cell membrane</location>
        <topology evidence="1">Multi-pass membrane protein</topology>
    </subcellularLocation>
</comment>
<keyword evidence="7 11" id="KW-1133">Transmembrane helix</keyword>
<dbReference type="PROSITE" id="PS50929">
    <property type="entry name" value="ABC_TM1F"/>
    <property type="match status" value="1"/>
</dbReference>
<evidence type="ECO:0000256" key="4">
    <source>
        <dbReference type="ARBA" id="ARBA00022692"/>
    </source>
</evidence>
<dbReference type="FunFam" id="3.40.50.300:FF:000299">
    <property type="entry name" value="ABC transporter ATP-binding protein/permease"/>
    <property type="match status" value="1"/>
</dbReference>
<dbReference type="Pfam" id="PF00005">
    <property type="entry name" value="ABC_tran"/>
    <property type="match status" value="1"/>
</dbReference>
<dbReference type="GO" id="GO:0016887">
    <property type="term" value="F:ATP hydrolysis activity"/>
    <property type="evidence" value="ECO:0007669"/>
    <property type="project" value="InterPro"/>
</dbReference>
<gene>
    <name evidence="14" type="ORF">C7M71_021025</name>
</gene>
<evidence type="ECO:0000256" key="8">
    <source>
        <dbReference type="ARBA" id="ARBA00023136"/>
    </source>
</evidence>
<dbReference type="AlphaFoldDB" id="A0A345T0L8"/>
<keyword evidence="6 14" id="KW-0067">ATP-binding</keyword>
<feature type="domain" description="ABC transmembrane type-1" evidence="13">
    <location>
        <begin position="71"/>
        <end position="356"/>
    </location>
</feature>
<evidence type="ECO:0000256" key="11">
    <source>
        <dbReference type="SAM" id="Phobius"/>
    </source>
</evidence>
<evidence type="ECO:0000256" key="5">
    <source>
        <dbReference type="ARBA" id="ARBA00022741"/>
    </source>
</evidence>
<reference evidence="15" key="1">
    <citation type="submission" date="2018-07" db="EMBL/GenBank/DDBJ databases">
        <title>Streptacidiphilus bronchialis DSM 106435 chromosome.</title>
        <authorList>
            <person name="Batra D."/>
            <person name="Gulvik C.A."/>
        </authorList>
    </citation>
    <scope>NUCLEOTIDE SEQUENCE [LARGE SCALE GENOMIC DNA]</scope>
    <source>
        <strain evidence="15">DSM 106435</strain>
    </source>
</reference>
<dbReference type="RefSeq" id="WP_111492311.1">
    <property type="nucleotide sequence ID" value="NZ_CP031264.1"/>
</dbReference>
<keyword evidence="5" id="KW-0547">Nucleotide-binding</keyword>
<comment type="similarity">
    <text evidence="9">Belongs to the ABC transporter superfamily. Lipid exporter (TC 3.A.1.106) family.</text>
</comment>
<keyword evidence="3" id="KW-1003">Cell membrane</keyword>
<dbReference type="Proteomes" id="UP000249340">
    <property type="component" value="Chromosome"/>
</dbReference>
<dbReference type="PROSITE" id="PS50893">
    <property type="entry name" value="ABC_TRANSPORTER_2"/>
    <property type="match status" value="1"/>
</dbReference>
<evidence type="ECO:0000256" key="9">
    <source>
        <dbReference type="ARBA" id="ARBA00061644"/>
    </source>
</evidence>
<evidence type="ECO:0000256" key="10">
    <source>
        <dbReference type="SAM" id="MobiDB-lite"/>
    </source>
</evidence>
<keyword evidence="8 11" id="KW-0472">Membrane</keyword>
<feature type="transmembrane region" description="Helical" evidence="11">
    <location>
        <begin position="297"/>
        <end position="318"/>
    </location>
</feature>
<feature type="transmembrane region" description="Helical" evidence="11">
    <location>
        <begin position="215"/>
        <end position="231"/>
    </location>
</feature>
<feature type="compositionally biased region" description="Pro residues" evidence="10">
    <location>
        <begin position="16"/>
        <end position="27"/>
    </location>
</feature>
<feature type="region of interest" description="Disordered" evidence="10">
    <location>
        <begin position="1"/>
        <end position="49"/>
    </location>
</feature>
<dbReference type="InterPro" id="IPR027417">
    <property type="entry name" value="P-loop_NTPase"/>
</dbReference>
<dbReference type="SUPFAM" id="SSF52540">
    <property type="entry name" value="P-loop containing nucleoside triphosphate hydrolases"/>
    <property type="match status" value="1"/>
</dbReference>
<dbReference type="SMART" id="SM00382">
    <property type="entry name" value="AAA"/>
    <property type="match status" value="1"/>
</dbReference>
<accession>A0A345T0L8</accession>
<name>A0A345T0L8_9ACTN</name>
<dbReference type="GO" id="GO:0005524">
    <property type="term" value="F:ATP binding"/>
    <property type="evidence" value="ECO:0007669"/>
    <property type="project" value="UniProtKB-KW"/>
</dbReference>